<keyword evidence="3" id="KW-1185">Reference proteome</keyword>
<accession>A0A4U8URT1</accession>
<feature type="region of interest" description="Disordered" evidence="1">
    <location>
        <begin position="180"/>
        <end position="211"/>
    </location>
</feature>
<feature type="region of interest" description="Disordered" evidence="1">
    <location>
        <begin position="109"/>
        <end position="142"/>
    </location>
</feature>
<evidence type="ECO:0000256" key="1">
    <source>
        <dbReference type="SAM" id="MobiDB-lite"/>
    </source>
</evidence>
<dbReference type="Proteomes" id="UP000298663">
    <property type="component" value="Unassembled WGS sequence"/>
</dbReference>
<name>A0A4U8URT1_STECR</name>
<reference evidence="2 3" key="2">
    <citation type="journal article" date="2019" name="G3 (Bethesda)">
        <title>Hybrid Assembly of the Genome of the Entomopathogenic Nematode Steinernema carpocapsae Identifies the X-Chromosome.</title>
        <authorList>
            <person name="Serra L."/>
            <person name="Macchietto M."/>
            <person name="Macias-Munoz A."/>
            <person name="McGill C.J."/>
            <person name="Rodriguez I.M."/>
            <person name="Rodriguez B."/>
            <person name="Murad R."/>
            <person name="Mortazavi A."/>
        </authorList>
    </citation>
    <scope>NUCLEOTIDE SEQUENCE [LARGE SCALE GENOMIC DNA]</scope>
    <source>
        <strain evidence="2 3">ALL</strain>
    </source>
</reference>
<organism evidence="2 3">
    <name type="scientific">Steinernema carpocapsae</name>
    <name type="common">Entomopathogenic nematode</name>
    <dbReference type="NCBI Taxonomy" id="34508"/>
    <lineage>
        <taxon>Eukaryota</taxon>
        <taxon>Metazoa</taxon>
        <taxon>Ecdysozoa</taxon>
        <taxon>Nematoda</taxon>
        <taxon>Chromadorea</taxon>
        <taxon>Rhabditida</taxon>
        <taxon>Tylenchina</taxon>
        <taxon>Panagrolaimomorpha</taxon>
        <taxon>Strongyloidoidea</taxon>
        <taxon>Steinernematidae</taxon>
        <taxon>Steinernema</taxon>
    </lineage>
</organism>
<comment type="caution">
    <text evidence="2">The sequence shown here is derived from an EMBL/GenBank/DDBJ whole genome shotgun (WGS) entry which is preliminary data.</text>
</comment>
<evidence type="ECO:0000313" key="3">
    <source>
        <dbReference type="Proteomes" id="UP000298663"/>
    </source>
</evidence>
<dbReference type="EMBL" id="AZBU02000001">
    <property type="protein sequence ID" value="TMS35942.1"/>
    <property type="molecule type" value="Genomic_DNA"/>
</dbReference>
<dbReference type="AlphaFoldDB" id="A0A4U8URT1"/>
<proteinExistence type="predicted"/>
<sequence>MQRRAPQIDAVMAFDNASSEMDLINFLYRSYSTLKNEYVVIKEEFAEERESLLQVVAKLQHSENELIHKIRELRQCCDELLEERKSLLHTIDNLKKEKLTLKDAIAQQEKSNAETSTTASSWKQNQSILVDRNEPSTSSLPEETATLIQQLKAQMDEMKIAFDQSLSSRTDIRRLREVVDEHSEELAMWKQSQTHSPPQQLDSPITNREKD</sequence>
<evidence type="ECO:0000313" key="2">
    <source>
        <dbReference type="EMBL" id="TMS35942.1"/>
    </source>
</evidence>
<dbReference type="OrthoDB" id="10561132at2759"/>
<gene>
    <name evidence="2" type="ORF">L596_003227</name>
</gene>
<reference evidence="2 3" key="1">
    <citation type="journal article" date="2015" name="Genome Biol.">
        <title>Comparative genomics of Steinernema reveals deeply conserved gene regulatory networks.</title>
        <authorList>
            <person name="Dillman A.R."/>
            <person name="Macchietto M."/>
            <person name="Porter C.F."/>
            <person name="Rogers A."/>
            <person name="Williams B."/>
            <person name="Antoshechkin I."/>
            <person name="Lee M.M."/>
            <person name="Goodwin Z."/>
            <person name="Lu X."/>
            <person name="Lewis E.E."/>
            <person name="Goodrich-Blair H."/>
            <person name="Stock S.P."/>
            <person name="Adams B.J."/>
            <person name="Sternberg P.W."/>
            <person name="Mortazavi A."/>
        </authorList>
    </citation>
    <scope>NUCLEOTIDE SEQUENCE [LARGE SCALE GENOMIC DNA]</scope>
    <source>
        <strain evidence="2 3">ALL</strain>
    </source>
</reference>
<feature type="compositionally biased region" description="Polar residues" evidence="1">
    <location>
        <begin position="109"/>
        <end position="128"/>
    </location>
</feature>
<feature type="compositionally biased region" description="Polar residues" evidence="1">
    <location>
        <begin position="190"/>
        <end position="211"/>
    </location>
</feature>
<protein>
    <submittedName>
        <fullName evidence="2">Uncharacterized protein</fullName>
    </submittedName>
</protein>